<feature type="transmembrane region" description="Helical" evidence="1">
    <location>
        <begin position="26"/>
        <end position="44"/>
    </location>
</feature>
<keyword evidence="3" id="KW-1185">Reference proteome</keyword>
<dbReference type="AlphaFoldDB" id="A0A7D4B940"/>
<keyword evidence="1" id="KW-0472">Membrane</keyword>
<feature type="transmembrane region" description="Helical" evidence="1">
    <location>
        <begin position="50"/>
        <end position="71"/>
    </location>
</feature>
<dbReference type="KEGG" id="emv:HQR01_04800"/>
<proteinExistence type="predicted"/>
<evidence type="ECO:0000313" key="3">
    <source>
        <dbReference type="Proteomes" id="UP000504693"/>
    </source>
</evidence>
<dbReference type="RefSeq" id="WP_173213024.1">
    <property type="nucleotide sequence ID" value="NZ_CP053921.1"/>
</dbReference>
<accession>A0A7D4B940</accession>
<keyword evidence="1" id="KW-0812">Transmembrane</keyword>
<protein>
    <recommendedName>
        <fullName evidence="4">DUF4175 domain-containing protein</fullName>
    </recommendedName>
</protein>
<dbReference type="Proteomes" id="UP000504693">
    <property type="component" value="Chromosome"/>
</dbReference>
<dbReference type="EMBL" id="CP053921">
    <property type="protein sequence ID" value="QKG70741.1"/>
    <property type="molecule type" value="Genomic_DNA"/>
</dbReference>
<gene>
    <name evidence="2" type="ORF">HQR01_04800</name>
</gene>
<organism evidence="2 3">
    <name type="scientific">Erythrobacter mangrovi</name>
    <dbReference type="NCBI Taxonomy" id="2739433"/>
    <lineage>
        <taxon>Bacteria</taxon>
        <taxon>Pseudomonadati</taxon>
        <taxon>Pseudomonadota</taxon>
        <taxon>Alphaproteobacteria</taxon>
        <taxon>Sphingomonadales</taxon>
        <taxon>Erythrobacteraceae</taxon>
        <taxon>Erythrobacter/Porphyrobacter group</taxon>
        <taxon>Erythrobacter</taxon>
    </lineage>
</organism>
<keyword evidence="1" id="KW-1133">Transmembrane helix</keyword>
<name>A0A7D4B940_9SPHN</name>
<evidence type="ECO:0000256" key="1">
    <source>
        <dbReference type="SAM" id="Phobius"/>
    </source>
</evidence>
<sequence length="86" mass="9434">MSEDDNAWFAPKRYGYGAGLPIAREGWALLSGYLLVLGLCALLIEWDAAIGGATAFAIFLAATIALIMISARKTRGGWRWRWGDEE</sequence>
<evidence type="ECO:0000313" key="2">
    <source>
        <dbReference type="EMBL" id="QKG70741.1"/>
    </source>
</evidence>
<evidence type="ECO:0008006" key="4">
    <source>
        <dbReference type="Google" id="ProtNLM"/>
    </source>
</evidence>
<reference evidence="2 3" key="1">
    <citation type="submission" date="2020-05" db="EMBL/GenBank/DDBJ databases">
        <title>Erythrobacter mangrovi sp. nov., isolated from rhizosphere soil of mangrove plant (Kandelia candel).</title>
        <authorList>
            <person name="Ye Y.H."/>
        </authorList>
    </citation>
    <scope>NUCLEOTIDE SEQUENCE [LARGE SCALE GENOMIC DNA]</scope>
    <source>
        <strain evidence="2 3">EB310</strain>
    </source>
</reference>